<accession>A0A820UBJ8</accession>
<evidence type="ECO:0000256" key="1">
    <source>
        <dbReference type="SAM" id="MobiDB-lite"/>
    </source>
</evidence>
<dbReference type="SUPFAM" id="SSF81383">
    <property type="entry name" value="F-box domain"/>
    <property type="match status" value="1"/>
</dbReference>
<evidence type="ECO:0000313" key="4">
    <source>
        <dbReference type="Proteomes" id="UP000663851"/>
    </source>
</evidence>
<feature type="region of interest" description="Disordered" evidence="1">
    <location>
        <begin position="658"/>
        <end position="681"/>
    </location>
</feature>
<dbReference type="SUPFAM" id="SSF52047">
    <property type="entry name" value="RNI-like"/>
    <property type="match status" value="1"/>
</dbReference>
<reference evidence="3" key="1">
    <citation type="submission" date="2021-02" db="EMBL/GenBank/DDBJ databases">
        <authorList>
            <person name="Nowell W R."/>
        </authorList>
    </citation>
    <scope>NUCLEOTIDE SEQUENCE</scope>
</reference>
<evidence type="ECO:0000259" key="2">
    <source>
        <dbReference type="PROSITE" id="PS50181"/>
    </source>
</evidence>
<dbReference type="InterPro" id="IPR001810">
    <property type="entry name" value="F-box_dom"/>
</dbReference>
<sequence length="745" mass="87028">MNNLNSDDINILDLPDEILFMIFKKLNSTDVLHSLVDINKQFRRLALDSLYVRDLDMTDFVTINSLYDQTSSIDTKILSKIYEKILPRIHHQVHKLTIEQYSMKNILLAAIYPKLYYLSLINFQEEILYQYLTNDLILRDLMKQITHLNIDTKNKTEYCSVTVSKIFEIILSLCKNLTSLNFCDMFPIRTNQTSMFYLSSKRHMSSTLIKLKINVASLVDCLYLLDGRLDSLTILIINVRQIFDPVIDIGSRVKLKLYLSLQRFNSTYIDGIQLYDQFLGCMTQLKRFIFWINTKVFNETANVELQSNKDIQHSFIGRGYEQVASYVHTNSTNTRGQCIIYSLPYDFENFVDLDNSFQGGVFYKVRQLTMSDRISFEHQLFQRISADFPFLQILYISNSHPQNNKSYSSLLITFPYLKFLDLQYAHVNYAELFLLKNNVHLPRLLNLRVEYESLANLTNNFTNDATYFNFHTLKSLDYTKTISYTGLDVDIAGEPFVRKKIPLDELLIEELLDFSTLTCPNLAKSWFRFADCAYLWGRQLLARSIPLSSLNLGQQVRSILPSVCSFYFQMTVSELSSLHSYRTDLSRACSLLTKHPMLIEQLLPQQLYHPDGFLRDYATNLLIRIAKDFPQLILYSVVVEITDDSKMRRIKSRDDNIYQRKSASTHESEDDIDEDDEEDDIEKQENAVAMKIVFDEFIIRVDGLKDELQRLESMSMTHLAKEEKEFLIKEKQDVLFKSVNKLDTQ</sequence>
<gene>
    <name evidence="3" type="ORF">HFQ381_LOCUS26389</name>
</gene>
<dbReference type="InterPro" id="IPR036047">
    <property type="entry name" value="F-box-like_dom_sf"/>
</dbReference>
<organism evidence="3 4">
    <name type="scientific">Rotaria socialis</name>
    <dbReference type="NCBI Taxonomy" id="392032"/>
    <lineage>
        <taxon>Eukaryota</taxon>
        <taxon>Metazoa</taxon>
        <taxon>Spiralia</taxon>
        <taxon>Gnathifera</taxon>
        <taxon>Rotifera</taxon>
        <taxon>Eurotatoria</taxon>
        <taxon>Bdelloidea</taxon>
        <taxon>Philodinida</taxon>
        <taxon>Philodinidae</taxon>
        <taxon>Rotaria</taxon>
    </lineage>
</organism>
<feature type="compositionally biased region" description="Acidic residues" evidence="1">
    <location>
        <begin position="668"/>
        <end position="681"/>
    </location>
</feature>
<dbReference type="Proteomes" id="UP000663851">
    <property type="component" value="Unassembled WGS sequence"/>
</dbReference>
<proteinExistence type="predicted"/>
<dbReference type="Gene3D" id="3.80.10.10">
    <property type="entry name" value="Ribonuclease Inhibitor"/>
    <property type="match status" value="1"/>
</dbReference>
<name>A0A820UBJ8_9BILA</name>
<protein>
    <recommendedName>
        <fullName evidence="2">F-box domain-containing protein</fullName>
    </recommendedName>
</protein>
<comment type="caution">
    <text evidence="3">The sequence shown here is derived from an EMBL/GenBank/DDBJ whole genome shotgun (WGS) entry which is preliminary data.</text>
</comment>
<dbReference type="PROSITE" id="PS50181">
    <property type="entry name" value="FBOX"/>
    <property type="match status" value="1"/>
</dbReference>
<dbReference type="InterPro" id="IPR032675">
    <property type="entry name" value="LRR_dom_sf"/>
</dbReference>
<evidence type="ECO:0000313" key="3">
    <source>
        <dbReference type="EMBL" id="CAF4482514.1"/>
    </source>
</evidence>
<dbReference type="AlphaFoldDB" id="A0A820UBJ8"/>
<feature type="domain" description="F-box" evidence="2">
    <location>
        <begin position="8"/>
        <end position="55"/>
    </location>
</feature>
<dbReference type="EMBL" id="CAJOBO010003152">
    <property type="protein sequence ID" value="CAF4482514.1"/>
    <property type="molecule type" value="Genomic_DNA"/>
</dbReference>
<dbReference type="Pfam" id="PF12937">
    <property type="entry name" value="F-box-like"/>
    <property type="match status" value="1"/>
</dbReference>